<dbReference type="GO" id="GO:0005227">
    <property type="term" value="F:calcium-activated cation channel activity"/>
    <property type="evidence" value="ECO:0007669"/>
    <property type="project" value="InterPro"/>
</dbReference>
<dbReference type="InterPro" id="IPR032880">
    <property type="entry name" value="CSC1/OSCA1-like_N"/>
</dbReference>
<dbReference type="Pfam" id="PF13967">
    <property type="entry name" value="RSN1_TM"/>
    <property type="match status" value="1"/>
</dbReference>
<dbReference type="PANTHER" id="PTHR13018">
    <property type="entry name" value="PROBABLE MEMBRANE PROTEIN DUF221-RELATED"/>
    <property type="match status" value="1"/>
</dbReference>
<dbReference type="AlphaFoldDB" id="A0A9Q1L2B9"/>
<evidence type="ECO:0000313" key="3">
    <source>
        <dbReference type="EMBL" id="KAJ8453355.1"/>
    </source>
</evidence>
<evidence type="ECO:0000313" key="4">
    <source>
        <dbReference type="Proteomes" id="UP001153076"/>
    </source>
</evidence>
<dbReference type="GO" id="GO:0005886">
    <property type="term" value="C:plasma membrane"/>
    <property type="evidence" value="ECO:0007669"/>
    <property type="project" value="TreeGrafter"/>
</dbReference>
<evidence type="ECO:0000256" key="1">
    <source>
        <dbReference type="SAM" id="Phobius"/>
    </source>
</evidence>
<name>A0A9Q1L2B9_9CARY</name>
<keyword evidence="1" id="KW-1133">Transmembrane helix</keyword>
<gene>
    <name evidence="3" type="ORF">Cgig2_008239</name>
</gene>
<dbReference type="EMBL" id="JAKOGI010000001">
    <property type="protein sequence ID" value="KAJ8453355.1"/>
    <property type="molecule type" value="Genomic_DNA"/>
</dbReference>
<protein>
    <recommendedName>
        <fullName evidence="2">CSC1/OSCA1-like N-terminal transmembrane domain-containing protein</fullName>
    </recommendedName>
</protein>
<organism evidence="3 4">
    <name type="scientific">Carnegiea gigantea</name>
    <dbReference type="NCBI Taxonomy" id="171969"/>
    <lineage>
        <taxon>Eukaryota</taxon>
        <taxon>Viridiplantae</taxon>
        <taxon>Streptophyta</taxon>
        <taxon>Embryophyta</taxon>
        <taxon>Tracheophyta</taxon>
        <taxon>Spermatophyta</taxon>
        <taxon>Magnoliopsida</taxon>
        <taxon>eudicotyledons</taxon>
        <taxon>Gunneridae</taxon>
        <taxon>Pentapetalae</taxon>
        <taxon>Caryophyllales</taxon>
        <taxon>Cactineae</taxon>
        <taxon>Cactaceae</taxon>
        <taxon>Cactoideae</taxon>
        <taxon>Echinocereeae</taxon>
        <taxon>Carnegiea</taxon>
    </lineage>
</organism>
<dbReference type="OrthoDB" id="1689567at2759"/>
<reference evidence="3" key="1">
    <citation type="submission" date="2022-04" db="EMBL/GenBank/DDBJ databases">
        <title>Carnegiea gigantea Genome sequencing and assembly v2.</title>
        <authorList>
            <person name="Copetti D."/>
            <person name="Sanderson M.J."/>
            <person name="Burquez A."/>
            <person name="Wojciechowski M.F."/>
        </authorList>
    </citation>
    <scope>NUCLEOTIDE SEQUENCE</scope>
    <source>
        <strain evidence="3">SGP5-SGP5p</strain>
        <tissue evidence="3">Aerial part</tissue>
    </source>
</reference>
<accession>A0A9Q1L2B9</accession>
<sequence length="159" mass="18184">MRRYKMPQMDMQVSALLTSAGINIAICMVLFSFYSVLRKQPSNRNVYFARKLAQMRSKRHDPHWFERFVPSPGWILKAWATSEDVILTIGGLDAVVFIRTVVFSIRIFSIAAIICISIVLPLNYYGQEVEHKVVAGRESLTAFTTQNVKEGSRWYAAFS</sequence>
<dbReference type="InterPro" id="IPR045122">
    <property type="entry name" value="Csc1-like"/>
</dbReference>
<keyword evidence="1" id="KW-0472">Membrane</keyword>
<feature type="transmembrane region" description="Helical" evidence="1">
    <location>
        <begin position="96"/>
        <end position="122"/>
    </location>
</feature>
<dbReference type="PANTHER" id="PTHR13018:SF117">
    <property type="entry name" value="CSC1-LIKE PROTEIN RXW8"/>
    <property type="match status" value="1"/>
</dbReference>
<keyword evidence="4" id="KW-1185">Reference proteome</keyword>
<proteinExistence type="predicted"/>
<keyword evidence="1" id="KW-0812">Transmembrane</keyword>
<evidence type="ECO:0000259" key="2">
    <source>
        <dbReference type="Pfam" id="PF13967"/>
    </source>
</evidence>
<dbReference type="Proteomes" id="UP001153076">
    <property type="component" value="Unassembled WGS sequence"/>
</dbReference>
<feature type="domain" description="CSC1/OSCA1-like N-terminal transmembrane" evidence="2">
    <location>
        <begin position="15"/>
        <end position="157"/>
    </location>
</feature>
<feature type="transmembrane region" description="Helical" evidence="1">
    <location>
        <begin position="12"/>
        <end position="37"/>
    </location>
</feature>
<comment type="caution">
    <text evidence="3">The sequence shown here is derived from an EMBL/GenBank/DDBJ whole genome shotgun (WGS) entry which is preliminary data.</text>
</comment>